<evidence type="ECO:0000256" key="1">
    <source>
        <dbReference type="SAM" id="Phobius"/>
    </source>
</evidence>
<keyword evidence="1" id="KW-0472">Membrane</keyword>
<sequence>MVTVSVALLLFVWVAIGMWVNFDAYARGSDRPGFWGVLAPVSGVVLCYYLLWWRRGRPRRYPPSRWERATAAVAVAGLGGFVAGAVFSPPDPISQLIFWPVAFACCLPVAYWLVRRRFGAGEGATVGR</sequence>
<keyword evidence="1" id="KW-0812">Transmembrane</keyword>
<organism evidence="2 3">
    <name type="scientific">Halorubrum californiense DSM 19288</name>
    <dbReference type="NCBI Taxonomy" id="1227465"/>
    <lineage>
        <taxon>Archaea</taxon>
        <taxon>Methanobacteriati</taxon>
        <taxon>Methanobacteriota</taxon>
        <taxon>Stenosarchaea group</taxon>
        <taxon>Halobacteria</taxon>
        <taxon>Halobacteriales</taxon>
        <taxon>Haloferacaceae</taxon>
        <taxon>Halorubrum</taxon>
    </lineage>
</organism>
<proteinExistence type="predicted"/>
<name>M0EKJ7_9EURY</name>
<dbReference type="PATRIC" id="fig|1227465.4.peg.486"/>
<feature type="transmembrane region" description="Helical" evidence="1">
    <location>
        <begin position="33"/>
        <end position="51"/>
    </location>
</feature>
<accession>M0EKJ7</accession>
<comment type="caution">
    <text evidence="2">The sequence shown here is derived from an EMBL/GenBank/DDBJ whole genome shotgun (WGS) entry which is preliminary data.</text>
</comment>
<feature type="transmembrane region" description="Helical" evidence="1">
    <location>
        <begin position="71"/>
        <end position="90"/>
    </location>
</feature>
<keyword evidence="3" id="KW-1185">Reference proteome</keyword>
<dbReference type="Proteomes" id="UP000011586">
    <property type="component" value="Unassembled WGS sequence"/>
</dbReference>
<reference evidence="2 3" key="1">
    <citation type="journal article" date="2014" name="PLoS Genet.">
        <title>Phylogenetically driven sequencing of extremely halophilic archaea reveals strategies for static and dynamic osmo-response.</title>
        <authorList>
            <person name="Becker E.A."/>
            <person name="Seitzer P.M."/>
            <person name="Tritt A."/>
            <person name="Larsen D."/>
            <person name="Krusor M."/>
            <person name="Yao A.I."/>
            <person name="Wu D."/>
            <person name="Madern D."/>
            <person name="Eisen J.A."/>
            <person name="Darling A.E."/>
            <person name="Facciotti M.T."/>
        </authorList>
    </citation>
    <scope>NUCLEOTIDE SEQUENCE [LARGE SCALE GENOMIC DNA]</scope>
    <source>
        <strain evidence="2 3">DSM 19288</strain>
    </source>
</reference>
<evidence type="ECO:0000313" key="2">
    <source>
        <dbReference type="EMBL" id="ELZ47593.1"/>
    </source>
</evidence>
<feature type="transmembrane region" description="Helical" evidence="1">
    <location>
        <begin position="96"/>
        <end position="114"/>
    </location>
</feature>
<dbReference type="AlphaFoldDB" id="M0EKJ7"/>
<evidence type="ECO:0000313" key="3">
    <source>
        <dbReference type="Proteomes" id="UP000011586"/>
    </source>
</evidence>
<dbReference type="STRING" id="1227465.C463_02476"/>
<dbReference type="EMBL" id="AOJK01000012">
    <property type="protein sequence ID" value="ELZ47593.1"/>
    <property type="molecule type" value="Genomic_DNA"/>
</dbReference>
<keyword evidence="1" id="KW-1133">Transmembrane helix</keyword>
<protein>
    <submittedName>
        <fullName evidence="2">Uncharacterized protein</fullName>
    </submittedName>
</protein>
<gene>
    <name evidence="2" type="ORF">C463_02476</name>
</gene>